<name>A0A1W6N687_9PROT</name>
<dbReference type="InterPro" id="IPR050061">
    <property type="entry name" value="MurCDEF_pg_biosynth"/>
</dbReference>
<dbReference type="SUPFAM" id="SSF51984">
    <property type="entry name" value="MurCD N-terminal domain"/>
    <property type="match status" value="1"/>
</dbReference>
<dbReference type="InterPro" id="IPR005758">
    <property type="entry name" value="UDP-N-AcMur_Ala_ligase_MurC"/>
</dbReference>
<dbReference type="Pfam" id="PF01225">
    <property type="entry name" value="Mur_ligase"/>
    <property type="match status" value="1"/>
</dbReference>
<evidence type="ECO:0000259" key="16">
    <source>
        <dbReference type="Pfam" id="PF02875"/>
    </source>
</evidence>
<evidence type="ECO:0000259" key="17">
    <source>
        <dbReference type="Pfam" id="PF08245"/>
    </source>
</evidence>
<dbReference type="NCBIfam" id="TIGR01082">
    <property type="entry name" value="murC"/>
    <property type="match status" value="1"/>
</dbReference>
<evidence type="ECO:0000313" key="18">
    <source>
        <dbReference type="EMBL" id="ARN85400.1"/>
    </source>
</evidence>
<comment type="subcellular location">
    <subcellularLocation>
        <location evidence="1 14">Cytoplasm</location>
    </subcellularLocation>
</comment>
<comment type="pathway">
    <text evidence="2 14">Cell wall biogenesis; peptidoglycan biosynthesis.</text>
</comment>
<dbReference type="GO" id="GO:0051301">
    <property type="term" value="P:cell division"/>
    <property type="evidence" value="ECO:0007669"/>
    <property type="project" value="UniProtKB-KW"/>
</dbReference>
<dbReference type="EMBL" id="CP008743">
    <property type="protein sequence ID" value="ARN85400.1"/>
    <property type="molecule type" value="Genomic_DNA"/>
</dbReference>
<dbReference type="HAMAP" id="MF_00046">
    <property type="entry name" value="MurC"/>
    <property type="match status" value="1"/>
</dbReference>
<dbReference type="EC" id="6.3.2.8" evidence="3 14"/>
<dbReference type="InterPro" id="IPR000713">
    <property type="entry name" value="Mur_ligase_N"/>
</dbReference>
<dbReference type="PANTHER" id="PTHR43445">
    <property type="entry name" value="UDP-N-ACETYLMURAMATE--L-ALANINE LIGASE-RELATED"/>
    <property type="match status" value="1"/>
</dbReference>
<dbReference type="InterPro" id="IPR036615">
    <property type="entry name" value="Mur_ligase_C_dom_sf"/>
</dbReference>
<keyword evidence="4 14" id="KW-0963">Cytoplasm</keyword>
<dbReference type="PANTHER" id="PTHR43445:SF3">
    <property type="entry name" value="UDP-N-ACETYLMURAMATE--L-ALANINE LIGASE"/>
    <property type="match status" value="1"/>
</dbReference>
<dbReference type="GO" id="GO:0071555">
    <property type="term" value="P:cell wall organization"/>
    <property type="evidence" value="ECO:0007669"/>
    <property type="project" value="UniProtKB-KW"/>
</dbReference>
<dbReference type="Proteomes" id="UP000237351">
    <property type="component" value="Chromosome"/>
</dbReference>
<protein>
    <recommendedName>
        <fullName evidence="3 14">UDP-N-acetylmuramate--L-alanine ligase</fullName>
        <ecNumber evidence="3 14">6.3.2.8</ecNumber>
    </recommendedName>
    <alternativeName>
        <fullName evidence="14">UDP-N-acetylmuramoyl-L-alanine synthetase</fullName>
    </alternativeName>
</protein>
<evidence type="ECO:0000313" key="19">
    <source>
        <dbReference type="Proteomes" id="UP000237351"/>
    </source>
</evidence>
<dbReference type="GO" id="GO:0005524">
    <property type="term" value="F:ATP binding"/>
    <property type="evidence" value="ECO:0007669"/>
    <property type="project" value="UniProtKB-UniRule"/>
</dbReference>
<evidence type="ECO:0000256" key="11">
    <source>
        <dbReference type="ARBA" id="ARBA00023306"/>
    </source>
</evidence>
<evidence type="ECO:0000256" key="7">
    <source>
        <dbReference type="ARBA" id="ARBA00022741"/>
    </source>
</evidence>
<dbReference type="GO" id="GO:0008360">
    <property type="term" value="P:regulation of cell shape"/>
    <property type="evidence" value="ECO:0007669"/>
    <property type="project" value="UniProtKB-KW"/>
</dbReference>
<organism evidence="18 19">
    <name type="scientific">Candidatus Nucleicultrix amoebiphila FS5</name>
    <dbReference type="NCBI Taxonomy" id="1414854"/>
    <lineage>
        <taxon>Bacteria</taxon>
        <taxon>Pseudomonadati</taxon>
        <taxon>Pseudomonadota</taxon>
        <taxon>Alphaproteobacteria</taxon>
        <taxon>Holosporales</taxon>
        <taxon>Candidatus Nucleicultricaceae</taxon>
        <taxon>Candidatus Nucleicultrix</taxon>
    </lineage>
</organism>
<evidence type="ECO:0000256" key="14">
    <source>
        <dbReference type="HAMAP-Rule" id="MF_00046"/>
    </source>
</evidence>
<reference evidence="18 19" key="1">
    <citation type="submission" date="2014-06" db="EMBL/GenBank/DDBJ databases">
        <title>The genome of the endonuclear symbiont Nucleicultrix amoebiphila.</title>
        <authorList>
            <person name="Schulz F."/>
            <person name="Horn M."/>
        </authorList>
    </citation>
    <scope>NUCLEOTIDE SEQUENCE [LARGE SCALE GENOMIC DNA]</scope>
    <source>
        <strain evidence="18 19">FS5</strain>
    </source>
</reference>
<sequence length="484" mass="52216">MKISPQSAGEIHFIGIGGIGMSGIAELLHNRGYHVRGSDINLNANVERLQKLGISVTIGHKAESILGANVVVVSSDIKSDNPEIKAAREQSIPVVMRAEMLAELMQSKFSVAVAGTHGKTTTTSLSAAILETGGFDPVVVNGGIINAYGTNMRQGHGDWFVAEADESDGSFLKLPRTITIVTNIDPEHMEYYKDFATLKKAFKDFVLGIPFYGLAILCKDHPEVSALAESITDRRVVTYGLNPKADIYATNIRPGPQGSVFDVVINERFRQVCAMPSDLKVIKDVFLSMLGEHNVQNALSTIALGLELGMDVEHLKQGLSSFQGVSRRFTAVGNFRNIQIIDDYAHHPEEIKVVLKTATTVAKGKVIAIFQPHRYSRLGNLFNEFCNSFSQADAVVVTPIYGAGEKPLPGLTQEHLVSSLKAAYKGNIYSIDSAEALAPLVFDIAASGDYVVCLGAGTITSWARGLQEKLESLAGHMETKSAIG</sequence>
<dbReference type="Pfam" id="PF08245">
    <property type="entry name" value="Mur_ligase_M"/>
    <property type="match status" value="1"/>
</dbReference>
<dbReference type="GO" id="GO:0009252">
    <property type="term" value="P:peptidoglycan biosynthetic process"/>
    <property type="evidence" value="ECO:0007669"/>
    <property type="project" value="UniProtKB-UniRule"/>
</dbReference>
<evidence type="ECO:0000256" key="2">
    <source>
        <dbReference type="ARBA" id="ARBA00004752"/>
    </source>
</evidence>
<evidence type="ECO:0000256" key="4">
    <source>
        <dbReference type="ARBA" id="ARBA00022490"/>
    </source>
</evidence>
<dbReference type="KEGG" id="naf:GQ61_09000"/>
<dbReference type="SUPFAM" id="SSF53623">
    <property type="entry name" value="MurD-like peptide ligases, catalytic domain"/>
    <property type="match status" value="1"/>
</dbReference>
<dbReference type="Gene3D" id="3.40.1190.10">
    <property type="entry name" value="Mur-like, catalytic domain"/>
    <property type="match status" value="1"/>
</dbReference>
<dbReference type="Gene3D" id="3.40.50.720">
    <property type="entry name" value="NAD(P)-binding Rossmann-like Domain"/>
    <property type="match status" value="1"/>
</dbReference>
<keyword evidence="6 14" id="KW-0132">Cell division</keyword>
<keyword evidence="19" id="KW-1185">Reference proteome</keyword>
<dbReference type="InterPro" id="IPR036565">
    <property type="entry name" value="Mur-like_cat_sf"/>
</dbReference>
<dbReference type="GO" id="GO:0008763">
    <property type="term" value="F:UDP-N-acetylmuramate-L-alanine ligase activity"/>
    <property type="evidence" value="ECO:0007669"/>
    <property type="project" value="UniProtKB-UniRule"/>
</dbReference>
<dbReference type="STRING" id="1414854.GQ61_09000"/>
<evidence type="ECO:0000256" key="8">
    <source>
        <dbReference type="ARBA" id="ARBA00022840"/>
    </source>
</evidence>
<evidence type="ECO:0000256" key="10">
    <source>
        <dbReference type="ARBA" id="ARBA00022984"/>
    </source>
</evidence>
<dbReference type="UniPathway" id="UPA00219"/>
<feature type="domain" description="Mur ligase N-terminal catalytic" evidence="15">
    <location>
        <begin position="10"/>
        <end position="108"/>
    </location>
</feature>
<evidence type="ECO:0000256" key="9">
    <source>
        <dbReference type="ARBA" id="ARBA00022960"/>
    </source>
</evidence>
<dbReference type="OrthoDB" id="9804126at2"/>
<dbReference type="AlphaFoldDB" id="A0A1W6N687"/>
<feature type="binding site" evidence="14">
    <location>
        <begin position="115"/>
        <end position="121"/>
    </location>
    <ligand>
        <name>ATP</name>
        <dbReference type="ChEBI" id="CHEBI:30616"/>
    </ligand>
</feature>
<keyword evidence="10 14" id="KW-0573">Peptidoglycan synthesis</keyword>
<comment type="function">
    <text evidence="14">Cell wall formation.</text>
</comment>
<proteinExistence type="inferred from homology"/>
<keyword evidence="11 14" id="KW-0131">Cell cycle</keyword>
<dbReference type="Pfam" id="PF02875">
    <property type="entry name" value="Mur_ligase_C"/>
    <property type="match status" value="1"/>
</dbReference>
<feature type="domain" description="Mur ligase central" evidence="17">
    <location>
        <begin position="113"/>
        <end position="304"/>
    </location>
</feature>
<dbReference type="GO" id="GO:0005737">
    <property type="term" value="C:cytoplasm"/>
    <property type="evidence" value="ECO:0007669"/>
    <property type="project" value="UniProtKB-SubCell"/>
</dbReference>
<evidence type="ECO:0000259" key="15">
    <source>
        <dbReference type="Pfam" id="PF01225"/>
    </source>
</evidence>
<dbReference type="RefSeq" id="WP_085784967.1">
    <property type="nucleotide sequence ID" value="NZ_CP008743.1"/>
</dbReference>
<keyword evidence="7 14" id="KW-0547">Nucleotide-binding</keyword>
<evidence type="ECO:0000256" key="3">
    <source>
        <dbReference type="ARBA" id="ARBA00012211"/>
    </source>
</evidence>
<comment type="catalytic activity">
    <reaction evidence="13 14">
        <text>UDP-N-acetyl-alpha-D-muramate + L-alanine + ATP = UDP-N-acetyl-alpha-D-muramoyl-L-alanine + ADP + phosphate + H(+)</text>
        <dbReference type="Rhea" id="RHEA:23372"/>
        <dbReference type="ChEBI" id="CHEBI:15378"/>
        <dbReference type="ChEBI" id="CHEBI:30616"/>
        <dbReference type="ChEBI" id="CHEBI:43474"/>
        <dbReference type="ChEBI" id="CHEBI:57972"/>
        <dbReference type="ChEBI" id="CHEBI:70757"/>
        <dbReference type="ChEBI" id="CHEBI:83898"/>
        <dbReference type="ChEBI" id="CHEBI:456216"/>
        <dbReference type="EC" id="6.3.2.8"/>
    </reaction>
</comment>
<keyword evidence="12 14" id="KW-0961">Cell wall biogenesis/degradation</keyword>
<keyword evidence="8 14" id="KW-0067">ATP-binding</keyword>
<evidence type="ECO:0000256" key="6">
    <source>
        <dbReference type="ARBA" id="ARBA00022618"/>
    </source>
</evidence>
<evidence type="ECO:0000256" key="1">
    <source>
        <dbReference type="ARBA" id="ARBA00004496"/>
    </source>
</evidence>
<keyword evidence="9 14" id="KW-0133">Cell shape</keyword>
<comment type="similarity">
    <text evidence="14">Belongs to the MurCDEF family.</text>
</comment>
<dbReference type="InterPro" id="IPR013221">
    <property type="entry name" value="Mur_ligase_cen"/>
</dbReference>
<keyword evidence="5 14" id="KW-0436">Ligase</keyword>
<accession>A0A1W6N687</accession>
<evidence type="ECO:0000256" key="13">
    <source>
        <dbReference type="ARBA" id="ARBA00047833"/>
    </source>
</evidence>
<feature type="domain" description="Mur ligase C-terminal" evidence="16">
    <location>
        <begin position="327"/>
        <end position="457"/>
    </location>
</feature>
<evidence type="ECO:0000256" key="12">
    <source>
        <dbReference type="ARBA" id="ARBA00023316"/>
    </source>
</evidence>
<dbReference type="SUPFAM" id="SSF53244">
    <property type="entry name" value="MurD-like peptide ligases, peptide-binding domain"/>
    <property type="match status" value="1"/>
</dbReference>
<evidence type="ECO:0000256" key="5">
    <source>
        <dbReference type="ARBA" id="ARBA00022598"/>
    </source>
</evidence>
<dbReference type="Gene3D" id="3.90.190.20">
    <property type="entry name" value="Mur ligase, C-terminal domain"/>
    <property type="match status" value="1"/>
</dbReference>
<dbReference type="InterPro" id="IPR004101">
    <property type="entry name" value="Mur_ligase_C"/>
</dbReference>
<gene>
    <name evidence="14 18" type="primary">murC</name>
    <name evidence="18" type="ORF">GQ61_09000</name>
</gene>